<dbReference type="SMART" id="SM00355">
    <property type="entry name" value="ZnF_C2H2"/>
    <property type="match status" value="3"/>
</dbReference>
<dbReference type="PROSITE" id="PS50835">
    <property type="entry name" value="IG_LIKE"/>
    <property type="match status" value="1"/>
</dbReference>
<dbReference type="InterPro" id="IPR013106">
    <property type="entry name" value="Ig_V-set"/>
</dbReference>
<dbReference type="Pfam" id="PF00651">
    <property type="entry name" value="BTB"/>
    <property type="match status" value="1"/>
</dbReference>
<accession>A0A556V1Z1</accession>
<evidence type="ECO:0000256" key="4">
    <source>
        <dbReference type="ARBA" id="ARBA00022771"/>
    </source>
</evidence>
<feature type="compositionally biased region" description="Basic and acidic residues" evidence="8">
    <location>
        <begin position="331"/>
        <end position="371"/>
    </location>
</feature>
<dbReference type="AlphaFoldDB" id="A0A556V1Z1"/>
<feature type="compositionally biased region" description="Acidic residues" evidence="8">
    <location>
        <begin position="372"/>
        <end position="386"/>
    </location>
</feature>
<keyword evidence="2" id="KW-0479">Metal-binding</keyword>
<dbReference type="PROSITE" id="PS50097">
    <property type="entry name" value="BTB"/>
    <property type="match status" value="1"/>
</dbReference>
<dbReference type="InterPro" id="IPR011333">
    <property type="entry name" value="SKP1/BTB/POZ_sf"/>
</dbReference>
<feature type="signal peptide" evidence="9">
    <location>
        <begin position="1"/>
        <end position="19"/>
    </location>
</feature>
<comment type="subcellular location">
    <subcellularLocation>
        <location evidence="1">Nucleus</location>
    </subcellularLocation>
</comment>
<dbReference type="Gene3D" id="2.60.40.10">
    <property type="entry name" value="Immunoglobulins"/>
    <property type="match status" value="1"/>
</dbReference>
<dbReference type="InterPro" id="IPR003599">
    <property type="entry name" value="Ig_sub"/>
</dbReference>
<reference evidence="13 14" key="1">
    <citation type="journal article" date="2019" name="Genome Biol. Evol.">
        <title>Whole-Genome Sequencing of the Giant Devil Catfish, Bagarius yarrelli.</title>
        <authorList>
            <person name="Jiang W."/>
            <person name="Lv Y."/>
            <person name="Cheng L."/>
            <person name="Yang K."/>
            <person name="Chao B."/>
            <person name="Wang X."/>
            <person name="Li Y."/>
            <person name="Pan X."/>
            <person name="You X."/>
            <person name="Zhang Y."/>
            <person name="Yang J."/>
            <person name="Li J."/>
            <person name="Zhang X."/>
            <person name="Liu S."/>
            <person name="Sun C."/>
            <person name="Yang J."/>
            <person name="Shi Q."/>
        </authorList>
    </citation>
    <scope>NUCLEOTIDE SEQUENCE [LARGE SCALE GENOMIC DNA]</scope>
    <source>
        <strain evidence="13">JWS20170419001</strain>
        <tissue evidence="13">Muscle</tissue>
    </source>
</reference>
<sequence length="698" mass="76703">MKLWIVLVLLLWECVLLSAQSARFDQRVPEGSDVTVPCENEGRVSWSKLAEGKREIILTVQHEQTPAKSKPDPDHRFRVLPDLSLLIKEASGSDSGIYYCNATPVLELQVTPVKGVMDKTLSSGAPVVQVCFPNVRAQVLDNLNRQREEGRLCDLSIHVQGQVFRAHRCVLAASSPYFHDQVLLKNVSTVSLPSVMDPLVFESVLNSAYTGQLSIVREDIVNYVTVASFLQMWHIVDKCTDILKRSRSSTQASPGVEPGNSRHQSPSSSDCCLTESEEQKKPLGGDCAALPPLATWRRPQQVPQQGKWGKSRLFLPPQHKADSPPVGGDVEIDRASSPEAANERRNWMRSRLRESRNVVEEDRRQGERWMEADEGVGEESELEEEEQRAGGCGSGATLKKKGETGGEGEGAERDKEQEEGFLAAAQDAEEVLVAAHCSLSGRAQWQPAADWATGSCTQPGGKLIEDNEKDVEVDFGRFTEGGFEGETYDEIEDGTGQVSQRPLLPMSPGNAGAGVDFVLGPSELQWTSGALSSPSVPHSSSPIPSSSSPPSLTPYAGKVHFCHCGKAFTLKSMRDRHVKMQHLNLRPFACPVCAKSFKMKHHLTKHVKTHGALRPYECNICGKKIIWRDSFIKHQARCQHLANKSACADPNDAESEQDKVEVAYEGFQGEGLVKMEQGDHEGAPLEHVLKEEDGGSYT</sequence>
<feature type="domain" description="Ig-like" evidence="12">
    <location>
        <begin position="28"/>
        <end position="111"/>
    </location>
</feature>
<dbReference type="SUPFAM" id="SSF48726">
    <property type="entry name" value="Immunoglobulin"/>
    <property type="match status" value="1"/>
</dbReference>
<feature type="region of interest" description="Disordered" evidence="8">
    <location>
        <begin position="676"/>
        <end position="698"/>
    </location>
</feature>
<feature type="compositionally biased region" description="Low complexity" evidence="8">
    <location>
        <begin position="532"/>
        <end position="550"/>
    </location>
</feature>
<proteinExistence type="predicted"/>
<evidence type="ECO:0000256" key="7">
    <source>
        <dbReference type="PROSITE-ProRule" id="PRU00042"/>
    </source>
</evidence>
<dbReference type="SMART" id="SM00225">
    <property type="entry name" value="BTB"/>
    <property type="match status" value="1"/>
</dbReference>
<keyword evidence="3" id="KW-0677">Repeat</keyword>
<evidence type="ECO:0000256" key="3">
    <source>
        <dbReference type="ARBA" id="ARBA00022737"/>
    </source>
</evidence>
<dbReference type="InterPro" id="IPR036236">
    <property type="entry name" value="Znf_C2H2_sf"/>
</dbReference>
<dbReference type="Gene3D" id="3.30.710.10">
    <property type="entry name" value="Potassium Channel Kv1.1, Chain A"/>
    <property type="match status" value="1"/>
</dbReference>
<dbReference type="InterPro" id="IPR000210">
    <property type="entry name" value="BTB/POZ_dom"/>
</dbReference>
<evidence type="ECO:0000256" key="8">
    <source>
        <dbReference type="SAM" id="MobiDB-lite"/>
    </source>
</evidence>
<dbReference type="Pfam" id="PF07686">
    <property type="entry name" value="V-set"/>
    <property type="match status" value="1"/>
</dbReference>
<dbReference type="Proteomes" id="UP000319801">
    <property type="component" value="Unassembled WGS sequence"/>
</dbReference>
<protein>
    <submittedName>
        <fullName evidence="13">Zinc finger and BTB domain-containing protein 22</fullName>
    </submittedName>
</protein>
<dbReference type="InterPro" id="IPR050457">
    <property type="entry name" value="ZnFinger_BTB_dom_contain"/>
</dbReference>
<feature type="compositionally biased region" description="Polar residues" evidence="8">
    <location>
        <begin position="261"/>
        <end position="271"/>
    </location>
</feature>
<dbReference type="InterPro" id="IPR007110">
    <property type="entry name" value="Ig-like_dom"/>
</dbReference>
<dbReference type="GO" id="GO:0000978">
    <property type="term" value="F:RNA polymerase II cis-regulatory region sequence-specific DNA binding"/>
    <property type="evidence" value="ECO:0007669"/>
    <property type="project" value="TreeGrafter"/>
</dbReference>
<feature type="domain" description="C2H2-type" evidence="11">
    <location>
        <begin position="555"/>
        <end position="587"/>
    </location>
</feature>
<dbReference type="SUPFAM" id="SSF57667">
    <property type="entry name" value="beta-beta-alpha zinc fingers"/>
    <property type="match status" value="1"/>
</dbReference>
<dbReference type="SUPFAM" id="SSF54695">
    <property type="entry name" value="POZ domain"/>
    <property type="match status" value="1"/>
</dbReference>
<dbReference type="InterPro" id="IPR013783">
    <property type="entry name" value="Ig-like_fold"/>
</dbReference>
<dbReference type="PROSITE" id="PS00028">
    <property type="entry name" value="ZINC_FINGER_C2H2_1"/>
    <property type="match status" value="2"/>
</dbReference>
<feature type="chain" id="PRO_5021848739" evidence="9">
    <location>
        <begin position="20"/>
        <end position="698"/>
    </location>
</feature>
<evidence type="ECO:0000256" key="6">
    <source>
        <dbReference type="ARBA" id="ARBA00023242"/>
    </source>
</evidence>
<feature type="region of interest" description="Disordered" evidence="8">
    <location>
        <begin position="529"/>
        <end position="551"/>
    </location>
</feature>
<dbReference type="InterPro" id="IPR036179">
    <property type="entry name" value="Ig-like_dom_sf"/>
</dbReference>
<evidence type="ECO:0000256" key="2">
    <source>
        <dbReference type="ARBA" id="ARBA00022723"/>
    </source>
</evidence>
<dbReference type="OrthoDB" id="6601382at2759"/>
<feature type="compositionally biased region" description="Basic and acidic residues" evidence="8">
    <location>
        <begin position="400"/>
        <end position="416"/>
    </location>
</feature>
<evidence type="ECO:0000313" key="14">
    <source>
        <dbReference type="Proteomes" id="UP000319801"/>
    </source>
</evidence>
<evidence type="ECO:0000313" key="13">
    <source>
        <dbReference type="EMBL" id="TSR63318.1"/>
    </source>
</evidence>
<comment type="caution">
    <text evidence="13">The sequence shown here is derived from an EMBL/GenBank/DDBJ whole genome shotgun (WGS) entry which is preliminary data.</text>
</comment>
<dbReference type="InterPro" id="IPR013087">
    <property type="entry name" value="Znf_C2H2_type"/>
</dbReference>
<dbReference type="PROSITE" id="PS50157">
    <property type="entry name" value="ZINC_FINGER_C2H2_2"/>
    <property type="match status" value="3"/>
</dbReference>
<evidence type="ECO:0000259" key="12">
    <source>
        <dbReference type="PROSITE" id="PS50835"/>
    </source>
</evidence>
<evidence type="ECO:0000256" key="5">
    <source>
        <dbReference type="ARBA" id="ARBA00022833"/>
    </source>
</evidence>
<evidence type="ECO:0000256" key="1">
    <source>
        <dbReference type="ARBA" id="ARBA00004123"/>
    </source>
</evidence>
<feature type="domain" description="C2H2-type" evidence="11">
    <location>
        <begin position="588"/>
        <end position="615"/>
    </location>
</feature>
<keyword evidence="6" id="KW-0539">Nucleus</keyword>
<feature type="domain" description="BTB" evidence="10">
    <location>
        <begin position="153"/>
        <end position="217"/>
    </location>
</feature>
<keyword evidence="5" id="KW-0862">Zinc</keyword>
<dbReference type="GO" id="GO:0008270">
    <property type="term" value="F:zinc ion binding"/>
    <property type="evidence" value="ECO:0007669"/>
    <property type="project" value="UniProtKB-KW"/>
</dbReference>
<dbReference type="GO" id="GO:0005634">
    <property type="term" value="C:nucleus"/>
    <property type="evidence" value="ECO:0007669"/>
    <property type="project" value="UniProtKB-SubCell"/>
</dbReference>
<gene>
    <name evidence="13" type="ORF">Baya_11994</name>
</gene>
<keyword evidence="14" id="KW-1185">Reference proteome</keyword>
<evidence type="ECO:0000256" key="9">
    <source>
        <dbReference type="SAM" id="SignalP"/>
    </source>
</evidence>
<evidence type="ECO:0000259" key="10">
    <source>
        <dbReference type="PROSITE" id="PS50097"/>
    </source>
</evidence>
<dbReference type="PANTHER" id="PTHR46105">
    <property type="entry name" value="AGAP004733-PA"/>
    <property type="match status" value="1"/>
</dbReference>
<organism evidence="13 14">
    <name type="scientific">Bagarius yarrelli</name>
    <name type="common">Goonch</name>
    <name type="synonym">Bagrus yarrelli</name>
    <dbReference type="NCBI Taxonomy" id="175774"/>
    <lineage>
        <taxon>Eukaryota</taxon>
        <taxon>Metazoa</taxon>
        <taxon>Chordata</taxon>
        <taxon>Craniata</taxon>
        <taxon>Vertebrata</taxon>
        <taxon>Euteleostomi</taxon>
        <taxon>Actinopterygii</taxon>
        <taxon>Neopterygii</taxon>
        <taxon>Teleostei</taxon>
        <taxon>Ostariophysi</taxon>
        <taxon>Siluriformes</taxon>
        <taxon>Sisoridae</taxon>
        <taxon>Sisorinae</taxon>
        <taxon>Bagarius</taxon>
    </lineage>
</organism>
<dbReference type="GO" id="GO:0000981">
    <property type="term" value="F:DNA-binding transcription factor activity, RNA polymerase II-specific"/>
    <property type="evidence" value="ECO:0007669"/>
    <property type="project" value="TreeGrafter"/>
</dbReference>
<dbReference type="PANTHER" id="PTHR46105:SF14">
    <property type="entry name" value="ZINC FINGER AND BTB DOMAIN-CONTAINING PROTEIN 22"/>
    <property type="match status" value="1"/>
</dbReference>
<dbReference type="Gene3D" id="3.30.160.60">
    <property type="entry name" value="Classic Zinc Finger"/>
    <property type="match status" value="1"/>
</dbReference>
<dbReference type="EMBL" id="VCAZ01000095">
    <property type="protein sequence ID" value="TSR63318.1"/>
    <property type="molecule type" value="Genomic_DNA"/>
</dbReference>
<name>A0A556V1Z1_BAGYA</name>
<feature type="region of interest" description="Disordered" evidence="8">
    <location>
        <begin position="247"/>
        <end position="416"/>
    </location>
</feature>
<keyword evidence="4 7" id="KW-0863">Zinc-finger</keyword>
<feature type="domain" description="C2H2-type" evidence="11">
    <location>
        <begin position="616"/>
        <end position="645"/>
    </location>
</feature>
<dbReference type="FunFam" id="3.30.160.60:FF:000145">
    <property type="entry name" value="Zinc finger protein 574"/>
    <property type="match status" value="1"/>
</dbReference>
<evidence type="ECO:0000259" key="11">
    <source>
        <dbReference type="PROSITE" id="PS50157"/>
    </source>
</evidence>
<dbReference type="SMART" id="SM00409">
    <property type="entry name" value="IG"/>
    <property type="match status" value="1"/>
</dbReference>
<keyword evidence="9" id="KW-0732">Signal</keyword>